<organism evidence="1 2">
    <name type="scientific">Persea americana</name>
    <name type="common">Avocado</name>
    <dbReference type="NCBI Taxonomy" id="3435"/>
    <lineage>
        <taxon>Eukaryota</taxon>
        <taxon>Viridiplantae</taxon>
        <taxon>Streptophyta</taxon>
        <taxon>Embryophyta</taxon>
        <taxon>Tracheophyta</taxon>
        <taxon>Spermatophyta</taxon>
        <taxon>Magnoliopsida</taxon>
        <taxon>Magnoliidae</taxon>
        <taxon>Laurales</taxon>
        <taxon>Lauraceae</taxon>
        <taxon>Persea</taxon>
    </lineage>
</organism>
<protein>
    <submittedName>
        <fullName evidence="1">Uncharacterized protein</fullName>
    </submittedName>
</protein>
<sequence>MPQFPILRRFGWLHPSLNSRTKSLRKQGCFWPRPEIEEPQRVWMESAILERELGNSAEERALLEDGLTRSPSISKLWVILGQVEERLGNLKQAKEAHGSGLKQCPSCIQRMNGLNRARAILTMARKKNPHNAELWLASVQAESRRGNKKEADFLMARALQECPTSETLRASVKPRVRSCF</sequence>
<gene>
    <name evidence="1" type="ORF">MRB53_031928</name>
</gene>
<name>A0ACC2KQW7_PERAE</name>
<accession>A0ACC2KQW7</accession>
<keyword evidence="2" id="KW-1185">Reference proteome</keyword>
<evidence type="ECO:0000313" key="2">
    <source>
        <dbReference type="Proteomes" id="UP001234297"/>
    </source>
</evidence>
<dbReference type="Proteomes" id="UP001234297">
    <property type="component" value="Chromosome 10"/>
</dbReference>
<comment type="caution">
    <text evidence="1">The sequence shown here is derived from an EMBL/GenBank/DDBJ whole genome shotgun (WGS) entry which is preliminary data.</text>
</comment>
<reference evidence="1 2" key="1">
    <citation type="journal article" date="2022" name="Hortic Res">
        <title>A haplotype resolved chromosomal level avocado genome allows analysis of novel avocado genes.</title>
        <authorList>
            <person name="Nath O."/>
            <person name="Fletcher S.J."/>
            <person name="Hayward A."/>
            <person name="Shaw L.M."/>
            <person name="Masouleh A.K."/>
            <person name="Furtado A."/>
            <person name="Henry R.J."/>
            <person name="Mitter N."/>
        </authorList>
    </citation>
    <scope>NUCLEOTIDE SEQUENCE [LARGE SCALE GENOMIC DNA]</scope>
    <source>
        <strain evidence="2">cv. Hass</strain>
    </source>
</reference>
<dbReference type="EMBL" id="CM056818">
    <property type="protein sequence ID" value="KAJ8623399.1"/>
    <property type="molecule type" value="Genomic_DNA"/>
</dbReference>
<proteinExistence type="predicted"/>
<evidence type="ECO:0000313" key="1">
    <source>
        <dbReference type="EMBL" id="KAJ8623399.1"/>
    </source>
</evidence>